<keyword evidence="3" id="KW-1185">Reference proteome</keyword>
<name>A0ABY3RP71_9BRAD</name>
<gene>
    <name evidence="2" type="ORF">LQG66_16580</name>
</gene>
<reference evidence="2" key="1">
    <citation type="journal article" date="2024" name="Antonie Van Leeuwenhoek">
        <title>Bradyrhizobium ontarionense sp. nov., a novel bacterial symbiont isolated from Aeschynomene indica (Indian jointvetch), harbours photosynthesis, nitrogen fixation and nitrous oxide (N2O) reductase genes.</title>
        <authorList>
            <person name="Bromfield E.S.P."/>
            <person name="Cloutier S."/>
        </authorList>
    </citation>
    <scope>NUCLEOTIDE SEQUENCE</scope>
    <source>
        <strain evidence="2">A19</strain>
    </source>
</reference>
<sequence length="78" mass="8936">MRLHNPAAALRVRAAIYESLQDIILFPNVGRPQQTKGVRKFVTPRYSYLIYYTVDDGANEIVILSVKHPAQQREHDDA</sequence>
<proteinExistence type="predicted"/>
<dbReference type="Gene3D" id="3.30.2310.20">
    <property type="entry name" value="RelE-like"/>
    <property type="match status" value="1"/>
</dbReference>
<dbReference type="RefSeq" id="WP_231327820.1">
    <property type="nucleotide sequence ID" value="NZ_CP088156.1"/>
</dbReference>
<dbReference type="Pfam" id="PF05016">
    <property type="entry name" value="ParE_toxin"/>
    <property type="match status" value="1"/>
</dbReference>
<accession>A0ABY3RP71</accession>
<dbReference type="InterPro" id="IPR035093">
    <property type="entry name" value="RelE/ParE_toxin_dom_sf"/>
</dbReference>
<evidence type="ECO:0000256" key="1">
    <source>
        <dbReference type="ARBA" id="ARBA00022649"/>
    </source>
</evidence>
<protein>
    <submittedName>
        <fullName evidence="2">Type II toxin-antitoxin system RelE/ParE family toxin</fullName>
    </submittedName>
</protein>
<organism evidence="2 3">
    <name type="scientific">Bradyrhizobium ontarionense</name>
    <dbReference type="NCBI Taxonomy" id="2898149"/>
    <lineage>
        <taxon>Bacteria</taxon>
        <taxon>Pseudomonadati</taxon>
        <taxon>Pseudomonadota</taxon>
        <taxon>Alphaproteobacteria</taxon>
        <taxon>Hyphomicrobiales</taxon>
        <taxon>Nitrobacteraceae</taxon>
        <taxon>Bradyrhizobium</taxon>
    </lineage>
</organism>
<evidence type="ECO:0000313" key="3">
    <source>
        <dbReference type="Proteomes" id="UP001431010"/>
    </source>
</evidence>
<evidence type="ECO:0000313" key="2">
    <source>
        <dbReference type="EMBL" id="UFZ08373.1"/>
    </source>
</evidence>
<keyword evidence="1" id="KW-1277">Toxin-antitoxin system</keyword>
<dbReference type="InterPro" id="IPR007712">
    <property type="entry name" value="RelE/ParE_toxin"/>
</dbReference>
<dbReference type="Proteomes" id="UP001431010">
    <property type="component" value="Chromosome"/>
</dbReference>
<dbReference type="EMBL" id="CP088156">
    <property type="protein sequence ID" value="UFZ08373.1"/>
    <property type="molecule type" value="Genomic_DNA"/>
</dbReference>